<dbReference type="AlphaFoldDB" id="A0A3G9JPG2"/>
<evidence type="ECO:0000313" key="3">
    <source>
        <dbReference type="Proteomes" id="UP000278152"/>
    </source>
</evidence>
<evidence type="ECO:0000256" key="1">
    <source>
        <dbReference type="SAM" id="Phobius"/>
    </source>
</evidence>
<dbReference type="EMBL" id="AP019314">
    <property type="protein sequence ID" value="BBH42273.1"/>
    <property type="molecule type" value="Genomic_DNA"/>
</dbReference>
<sequence>MLNYFCTIAERLAVSSLDISENVGTIYEFYSENVGLIPEFYSENVGTIHELSLPRVSGYAYLIFGNIYSLSSGIIGISVMI</sequence>
<name>A0A3G9JPG2_MICVR</name>
<gene>
    <name evidence="2" type="ORF">myaer102_49170</name>
</gene>
<accession>A0A3G9JPG2</accession>
<organism evidence="2 3">
    <name type="scientific">Microcystis viridis NIES-102</name>
    <dbReference type="NCBI Taxonomy" id="213615"/>
    <lineage>
        <taxon>Bacteria</taxon>
        <taxon>Bacillati</taxon>
        <taxon>Cyanobacteriota</taxon>
        <taxon>Cyanophyceae</taxon>
        <taxon>Oscillatoriophycideae</taxon>
        <taxon>Chroococcales</taxon>
        <taxon>Microcystaceae</taxon>
        <taxon>Microcystis</taxon>
    </lineage>
</organism>
<feature type="transmembrane region" description="Helical" evidence="1">
    <location>
        <begin position="59"/>
        <end position="80"/>
    </location>
</feature>
<evidence type="ECO:0000313" key="2">
    <source>
        <dbReference type="EMBL" id="BBH42273.1"/>
    </source>
</evidence>
<keyword evidence="1" id="KW-1133">Transmembrane helix</keyword>
<dbReference type="Proteomes" id="UP000278152">
    <property type="component" value="Chromosome"/>
</dbReference>
<protein>
    <submittedName>
        <fullName evidence="2">Uncharacterized protein</fullName>
    </submittedName>
</protein>
<keyword evidence="1" id="KW-0812">Transmembrane</keyword>
<reference evidence="2 3" key="1">
    <citation type="submission" date="2018-11" db="EMBL/GenBank/DDBJ databases">
        <title>Complete genome sequence of Microcystis aeruginosa NIES-102.</title>
        <authorList>
            <person name="Yamaguchi H."/>
            <person name="Suzuki S."/>
            <person name="Kawachi M."/>
        </authorList>
    </citation>
    <scope>NUCLEOTIDE SEQUENCE [LARGE SCALE GENOMIC DNA]</scope>
    <source>
        <strain evidence="2 3">NIES-102</strain>
    </source>
</reference>
<proteinExistence type="predicted"/>
<keyword evidence="1" id="KW-0472">Membrane</keyword>
<dbReference type="KEGG" id="mvz:myaer102_49170"/>